<keyword evidence="1" id="KW-1133">Transmembrane helix</keyword>
<evidence type="ECO:0008006" key="4">
    <source>
        <dbReference type="Google" id="ProtNLM"/>
    </source>
</evidence>
<protein>
    <recommendedName>
        <fullName evidence="4">Glycerophosphodiester phosphodiesterase</fullName>
    </recommendedName>
</protein>
<dbReference type="AlphaFoldDB" id="A0A830HQV6"/>
<organism evidence="2 3">
    <name type="scientific">Pycnococcus provasolii</name>
    <dbReference type="NCBI Taxonomy" id="41880"/>
    <lineage>
        <taxon>Eukaryota</taxon>
        <taxon>Viridiplantae</taxon>
        <taxon>Chlorophyta</taxon>
        <taxon>Pseudoscourfieldiophyceae</taxon>
        <taxon>Pseudoscourfieldiales</taxon>
        <taxon>Pycnococcaceae</taxon>
        <taxon>Pycnococcus</taxon>
    </lineage>
</organism>
<dbReference type="Proteomes" id="UP000660262">
    <property type="component" value="Unassembled WGS sequence"/>
</dbReference>
<keyword evidence="1" id="KW-0812">Transmembrane</keyword>
<proteinExistence type="predicted"/>
<dbReference type="EMBL" id="BNJQ01000024">
    <property type="protein sequence ID" value="GHP09402.1"/>
    <property type="molecule type" value="Genomic_DNA"/>
</dbReference>
<dbReference type="Gene3D" id="3.20.20.190">
    <property type="entry name" value="Phosphatidylinositol (PI) phosphodiesterase"/>
    <property type="match status" value="1"/>
</dbReference>
<feature type="transmembrane region" description="Helical" evidence="1">
    <location>
        <begin position="28"/>
        <end position="46"/>
    </location>
</feature>
<comment type="caution">
    <text evidence="2">The sequence shown here is derived from an EMBL/GenBank/DDBJ whole genome shotgun (WGS) entry which is preliminary data.</text>
</comment>
<reference evidence="2" key="1">
    <citation type="submission" date="2020-10" db="EMBL/GenBank/DDBJ databases">
        <title>Unveiling of a novel bifunctional photoreceptor, Dualchrome1, isolated from a cosmopolitan green alga.</title>
        <authorList>
            <person name="Suzuki S."/>
            <person name="Kawachi M."/>
        </authorList>
    </citation>
    <scope>NUCLEOTIDE SEQUENCE</scope>
    <source>
        <strain evidence="2">NIES 2893</strain>
    </source>
</reference>
<name>A0A830HQV6_9CHLO</name>
<gene>
    <name evidence="2" type="ORF">PPROV_000813700</name>
</gene>
<keyword evidence="3" id="KW-1185">Reference proteome</keyword>
<evidence type="ECO:0000313" key="3">
    <source>
        <dbReference type="Proteomes" id="UP000660262"/>
    </source>
</evidence>
<evidence type="ECO:0000313" key="2">
    <source>
        <dbReference type="EMBL" id="GHP09402.1"/>
    </source>
</evidence>
<dbReference type="GO" id="GO:0008081">
    <property type="term" value="F:phosphoric diester hydrolase activity"/>
    <property type="evidence" value="ECO:0007669"/>
    <property type="project" value="InterPro"/>
</dbReference>
<sequence>MAPHIVVTTSSSSSSSSIAMAVGNMRKVTSLVFLMVLILILFMHVFDDSDLGTGAVDGASQTLALFSRANVTCFDVDVVKTADDFLIQAHPSRYLKCCGLAQKDVERLNLQEVRQRGASDTAFPLLETTLKAFANIPASAAPPPFVMLDVKTPGFKSQTLALQTAERLGVLSRTMLYTEADASARARPHLVPEQDVSDEFLRLLAASAGASCAGRDRNSPLAPNVNSGAARREANAMLRWKANDELRRPICDTMSISYKLNSAAVDAFVQSKRMTITWVVDDDDAIARASALGVSALISNTPLQTLRSIVSLPVCSPEATAYWRSRVVT</sequence>
<evidence type="ECO:0000256" key="1">
    <source>
        <dbReference type="SAM" id="Phobius"/>
    </source>
</evidence>
<keyword evidence="1" id="KW-0472">Membrane</keyword>
<dbReference type="GO" id="GO:0006629">
    <property type="term" value="P:lipid metabolic process"/>
    <property type="evidence" value="ECO:0007669"/>
    <property type="project" value="InterPro"/>
</dbReference>
<accession>A0A830HQV6</accession>
<dbReference type="SUPFAM" id="SSF51695">
    <property type="entry name" value="PLC-like phosphodiesterases"/>
    <property type="match status" value="1"/>
</dbReference>
<dbReference type="InterPro" id="IPR017946">
    <property type="entry name" value="PLC-like_Pdiesterase_TIM-brl"/>
</dbReference>